<dbReference type="NCBIfam" id="NF005972">
    <property type="entry name" value="PRK08058.1"/>
    <property type="match status" value="1"/>
</dbReference>
<dbReference type="GO" id="GO:0009360">
    <property type="term" value="C:DNA polymerase III complex"/>
    <property type="evidence" value="ECO:0007669"/>
    <property type="project" value="InterPro"/>
</dbReference>
<organism evidence="9 10">
    <name type="scientific">Sporosarcina globispora</name>
    <name type="common">Bacillus globisporus</name>
    <dbReference type="NCBI Taxonomy" id="1459"/>
    <lineage>
        <taxon>Bacteria</taxon>
        <taxon>Bacillati</taxon>
        <taxon>Bacillota</taxon>
        <taxon>Bacilli</taxon>
        <taxon>Bacillales</taxon>
        <taxon>Caryophanaceae</taxon>
        <taxon>Sporosarcina</taxon>
    </lineage>
</organism>
<dbReference type="InterPro" id="IPR004622">
    <property type="entry name" value="DNA_pol_HolB"/>
</dbReference>
<evidence type="ECO:0000256" key="7">
    <source>
        <dbReference type="ARBA" id="ARBA00049244"/>
    </source>
</evidence>
<reference evidence="10" key="1">
    <citation type="submission" date="2015-07" db="EMBL/GenBank/DDBJ databases">
        <title>Fjat-10036 dsm4.</title>
        <authorList>
            <person name="Liu B."/>
            <person name="Wang J."/>
            <person name="Zhu Y."/>
            <person name="Liu G."/>
            <person name="Chen Q."/>
            <person name="Chen Z."/>
            <person name="Lan J."/>
            <person name="Che J."/>
            <person name="Ge C."/>
            <person name="Shi H."/>
            <person name="Pan Z."/>
            <person name="Liu X."/>
        </authorList>
    </citation>
    <scope>NUCLEOTIDE SEQUENCE [LARGE SCALE GENOMIC DNA]</scope>
    <source>
        <strain evidence="10">DSM 4</strain>
    </source>
</reference>
<evidence type="ECO:0000256" key="4">
    <source>
        <dbReference type="ARBA" id="ARBA00022695"/>
    </source>
</evidence>
<keyword evidence="3 9" id="KW-0808">Transferase</keyword>
<dbReference type="Pfam" id="PF13177">
    <property type="entry name" value="DNA_pol3_delta2"/>
    <property type="match status" value="1"/>
</dbReference>
<evidence type="ECO:0000313" key="9">
    <source>
        <dbReference type="EMBL" id="KON85892.1"/>
    </source>
</evidence>
<evidence type="ECO:0000259" key="8">
    <source>
        <dbReference type="Pfam" id="PF09115"/>
    </source>
</evidence>
<proteinExistence type="predicted"/>
<dbReference type="AlphaFoldDB" id="A0A0M0G8N8"/>
<dbReference type="OrthoDB" id="9810148at2"/>
<dbReference type="InterPro" id="IPR050238">
    <property type="entry name" value="DNA_Rep/Repair_Clamp_Loader"/>
</dbReference>
<evidence type="ECO:0000256" key="1">
    <source>
        <dbReference type="ARBA" id="ARBA00012417"/>
    </source>
</evidence>
<comment type="caution">
    <text evidence="9">The sequence shown here is derived from an EMBL/GenBank/DDBJ whole genome shotgun (WGS) entry which is preliminary data.</text>
</comment>
<dbReference type="GO" id="GO:0003887">
    <property type="term" value="F:DNA-directed DNA polymerase activity"/>
    <property type="evidence" value="ECO:0007669"/>
    <property type="project" value="UniProtKB-KW"/>
</dbReference>
<evidence type="ECO:0000256" key="2">
    <source>
        <dbReference type="ARBA" id="ARBA00014363"/>
    </source>
</evidence>
<dbReference type="PATRIC" id="fig|1459.3.peg.627"/>
<keyword evidence="5" id="KW-0235">DNA replication</keyword>
<dbReference type="PANTHER" id="PTHR11669">
    <property type="entry name" value="REPLICATION FACTOR C / DNA POLYMERASE III GAMMA-TAU SUBUNIT"/>
    <property type="match status" value="1"/>
</dbReference>
<feature type="domain" description="DNA polymerase III delta subunit C-terminal" evidence="8">
    <location>
        <begin position="245"/>
        <end position="329"/>
    </location>
</feature>
<evidence type="ECO:0000256" key="6">
    <source>
        <dbReference type="ARBA" id="ARBA00022932"/>
    </source>
</evidence>
<dbReference type="GO" id="GO:0006261">
    <property type="term" value="P:DNA-templated DNA replication"/>
    <property type="evidence" value="ECO:0007669"/>
    <property type="project" value="TreeGrafter"/>
</dbReference>
<dbReference type="FunFam" id="3.40.50.300:FF:001255">
    <property type="entry name" value="DNA polymerase III subunit delta"/>
    <property type="match status" value="1"/>
</dbReference>
<evidence type="ECO:0000313" key="10">
    <source>
        <dbReference type="Proteomes" id="UP000037109"/>
    </source>
</evidence>
<sequence>MGKTWEQLEAIQPVVLKMFKNSIVKDRLAHAYLFEGMKGTGKREASMLLAKSRFCREPLDGYVPCETCSNCKRINSGNHPDVHILEPDGLSIKKSQIQSLQEEFSKTGVESKRKLYVIVHADRMTVNAANSLLKFLEEPHSETTAVLITEQSQQMLPTILSRCQTISFKPLSPAEMIQQLKNNGVDPAQAPLLAQITNNMDEALQYSSDDWFVQAQKIVLKLYEVVKKNPLEAMVALQEDWFLHFKEKEQIDRGLDLLLLIFKDLLYIQLGKQDQVVHLNERNRLEQFALQSSTKRLTEQMTAVLEAKRKLQANMNPQLLMEQLVLKLQEGSSFV</sequence>
<dbReference type="EC" id="2.7.7.7" evidence="1"/>
<dbReference type="SUPFAM" id="SSF52540">
    <property type="entry name" value="P-loop containing nucleoside triphosphate hydrolases"/>
    <property type="match status" value="1"/>
</dbReference>
<dbReference type="RefSeq" id="WP_053433259.1">
    <property type="nucleotide sequence ID" value="NZ_LGUF01000007.1"/>
</dbReference>
<name>A0A0M0G8N8_SPOGL</name>
<dbReference type="STRING" id="1459.AF332_03070"/>
<dbReference type="InterPro" id="IPR015199">
    <property type="entry name" value="DNA_pol_III_delta_C"/>
</dbReference>
<comment type="catalytic activity">
    <reaction evidence="7">
        <text>DNA(n) + a 2'-deoxyribonucleoside 5'-triphosphate = DNA(n+1) + diphosphate</text>
        <dbReference type="Rhea" id="RHEA:22508"/>
        <dbReference type="Rhea" id="RHEA-COMP:17339"/>
        <dbReference type="Rhea" id="RHEA-COMP:17340"/>
        <dbReference type="ChEBI" id="CHEBI:33019"/>
        <dbReference type="ChEBI" id="CHEBI:61560"/>
        <dbReference type="ChEBI" id="CHEBI:173112"/>
        <dbReference type="EC" id="2.7.7.7"/>
    </reaction>
</comment>
<dbReference type="InterPro" id="IPR027417">
    <property type="entry name" value="P-loop_NTPase"/>
</dbReference>
<dbReference type="Gene3D" id="1.20.272.10">
    <property type="match status" value="1"/>
</dbReference>
<protein>
    <recommendedName>
        <fullName evidence="2">DNA polymerase III subunit delta'</fullName>
        <ecNumber evidence="1">2.7.7.7</ecNumber>
    </recommendedName>
</protein>
<dbReference type="GO" id="GO:0003677">
    <property type="term" value="F:DNA binding"/>
    <property type="evidence" value="ECO:0007669"/>
    <property type="project" value="InterPro"/>
</dbReference>
<dbReference type="Gene3D" id="3.40.50.300">
    <property type="entry name" value="P-loop containing nucleotide triphosphate hydrolases"/>
    <property type="match status" value="1"/>
</dbReference>
<keyword evidence="10" id="KW-1185">Reference proteome</keyword>
<accession>A0A0M0G8N8</accession>
<dbReference type="Proteomes" id="UP000037109">
    <property type="component" value="Unassembled WGS sequence"/>
</dbReference>
<gene>
    <name evidence="9" type="ORF">AF332_03070</name>
</gene>
<dbReference type="Pfam" id="PF09115">
    <property type="entry name" value="DNApol3-delta_C"/>
    <property type="match status" value="1"/>
</dbReference>
<dbReference type="EMBL" id="LGUF01000007">
    <property type="protein sequence ID" value="KON85892.1"/>
    <property type="molecule type" value="Genomic_DNA"/>
</dbReference>
<dbReference type="PANTHER" id="PTHR11669:SF8">
    <property type="entry name" value="DNA POLYMERASE III SUBUNIT DELTA"/>
    <property type="match status" value="1"/>
</dbReference>
<dbReference type="GO" id="GO:0008408">
    <property type="term" value="F:3'-5' exonuclease activity"/>
    <property type="evidence" value="ECO:0007669"/>
    <property type="project" value="InterPro"/>
</dbReference>
<evidence type="ECO:0000256" key="3">
    <source>
        <dbReference type="ARBA" id="ARBA00022679"/>
    </source>
</evidence>
<keyword evidence="6" id="KW-0239">DNA-directed DNA polymerase</keyword>
<dbReference type="NCBIfam" id="TIGR00678">
    <property type="entry name" value="holB"/>
    <property type="match status" value="1"/>
</dbReference>
<evidence type="ECO:0000256" key="5">
    <source>
        <dbReference type="ARBA" id="ARBA00022705"/>
    </source>
</evidence>
<keyword evidence="4 9" id="KW-0548">Nucleotidyltransferase</keyword>